<sequence>MSSQSAQGLNGSSIPSTMLTGPPYPPLFAIFGQYPSVKVDDPIGAVILAVFVIAAAINFTIYVRNVCRSHHFFTSLLLFVFCMARVIANGLRIGWASNLDNVKIIIATQVFLNAGVVMLFVINIVLTQRILRAYHPHIGWSKPLTIAFKVLYVSITADIMMVIVALVYGFFTRDLSKLSKVRDVQRTGSTYLAVVAFLPLPITALCVFLPRKGDIEKFGRGRMRTKLRLIVFTSALLSLGAGFRAGIALMGPRLSTDPAWYHHKACFYVLTYGIEIIVVYTYILFRIDRRFHVPDGSSGPGHYSAGPGSTTFDDGLSGASTEVQVMGDGEQSQPNEGRNEEKLEPQPC</sequence>
<keyword evidence="2" id="KW-0472">Membrane</keyword>
<feature type="region of interest" description="Disordered" evidence="1">
    <location>
        <begin position="298"/>
        <end position="348"/>
    </location>
</feature>
<evidence type="ECO:0000256" key="1">
    <source>
        <dbReference type="SAM" id="MobiDB-lite"/>
    </source>
</evidence>
<dbReference type="PANTHER" id="PTHR35184">
    <property type="entry name" value="YALI0C10208P"/>
    <property type="match status" value="1"/>
</dbReference>
<accession>A0A9P5HKG2</accession>
<evidence type="ECO:0000256" key="2">
    <source>
        <dbReference type="SAM" id="Phobius"/>
    </source>
</evidence>
<keyword evidence="2" id="KW-0812">Transmembrane</keyword>
<dbReference type="EMBL" id="JAANBB010000006">
    <property type="protein sequence ID" value="KAF7557234.1"/>
    <property type="molecule type" value="Genomic_DNA"/>
</dbReference>
<dbReference type="InterPro" id="IPR021460">
    <property type="entry name" value="DUF3112"/>
</dbReference>
<feature type="transmembrane region" description="Helical" evidence="2">
    <location>
        <begin position="229"/>
        <end position="247"/>
    </location>
</feature>
<feature type="transmembrane region" description="Helical" evidence="2">
    <location>
        <begin position="43"/>
        <end position="63"/>
    </location>
</feature>
<feature type="compositionally biased region" description="Polar residues" evidence="1">
    <location>
        <begin position="307"/>
        <end position="323"/>
    </location>
</feature>
<dbReference type="Pfam" id="PF11309">
    <property type="entry name" value="DUF3112"/>
    <property type="match status" value="1"/>
</dbReference>
<dbReference type="OrthoDB" id="3357002at2759"/>
<dbReference type="Proteomes" id="UP000722485">
    <property type="component" value="Unassembled WGS sequence"/>
</dbReference>
<comment type="caution">
    <text evidence="3">The sequence shown here is derived from an EMBL/GenBank/DDBJ whole genome shotgun (WGS) entry which is preliminary data.</text>
</comment>
<dbReference type="PANTHER" id="PTHR35184:SF1">
    <property type="entry name" value="INTEGRAL MEMBRANE PROTEIN"/>
    <property type="match status" value="1"/>
</dbReference>
<keyword evidence="4" id="KW-1185">Reference proteome</keyword>
<feature type="transmembrane region" description="Helical" evidence="2">
    <location>
        <begin position="146"/>
        <end position="171"/>
    </location>
</feature>
<feature type="transmembrane region" description="Helical" evidence="2">
    <location>
        <begin position="72"/>
        <end position="92"/>
    </location>
</feature>
<name>A0A9P5HKG2_9HYPO</name>
<feature type="transmembrane region" description="Helical" evidence="2">
    <location>
        <begin position="267"/>
        <end position="285"/>
    </location>
</feature>
<reference evidence="3" key="1">
    <citation type="submission" date="2020-03" db="EMBL/GenBank/DDBJ databases">
        <title>Draft Genome Sequence of Cylindrodendrum hubeiense.</title>
        <authorList>
            <person name="Buettner E."/>
            <person name="Kellner H."/>
        </authorList>
    </citation>
    <scope>NUCLEOTIDE SEQUENCE</scope>
    <source>
        <strain evidence="3">IHI 201604</strain>
    </source>
</reference>
<feature type="compositionally biased region" description="Basic and acidic residues" evidence="1">
    <location>
        <begin position="337"/>
        <end position="348"/>
    </location>
</feature>
<feature type="transmembrane region" description="Helical" evidence="2">
    <location>
        <begin position="104"/>
        <end position="126"/>
    </location>
</feature>
<evidence type="ECO:0000313" key="4">
    <source>
        <dbReference type="Proteomes" id="UP000722485"/>
    </source>
</evidence>
<proteinExistence type="predicted"/>
<organism evidence="3 4">
    <name type="scientific">Cylindrodendrum hubeiense</name>
    <dbReference type="NCBI Taxonomy" id="595255"/>
    <lineage>
        <taxon>Eukaryota</taxon>
        <taxon>Fungi</taxon>
        <taxon>Dikarya</taxon>
        <taxon>Ascomycota</taxon>
        <taxon>Pezizomycotina</taxon>
        <taxon>Sordariomycetes</taxon>
        <taxon>Hypocreomycetidae</taxon>
        <taxon>Hypocreales</taxon>
        <taxon>Nectriaceae</taxon>
        <taxon>Cylindrodendrum</taxon>
    </lineage>
</organism>
<dbReference type="AlphaFoldDB" id="A0A9P5HKG2"/>
<feature type="transmembrane region" description="Helical" evidence="2">
    <location>
        <begin position="191"/>
        <end position="209"/>
    </location>
</feature>
<evidence type="ECO:0000313" key="3">
    <source>
        <dbReference type="EMBL" id="KAF7557234.1"/>
    </source>
</evidence>
<protein>
    <submittedName>
        <fullName evidence="3">Uncharacterized protein</fullName>
    </submittedName>
</protein>
<keyword evidence="2" id="KW-1133">Transmembrane helix</keyword>
<gene>
    <name evidence="3" type="ORF">G7Z17_g841</name>
</gene>